<keyword evidence="1" id="KW-1133">Transmembrane helix</keyword>
<feature type="transmembrane region" description="Helical" evidence="1">
    <location>
        <begin position="75"/>
        <end position="95"/>
    </location>
</feature>
<organism evidence="2 3">
    <name type="scientific">Glossina palpalis gambiensis</name>
    <dbReference type="NCBI Taxonomy" id="67801"/>
    <lineage>
        <taxon>Eukaryota</taxon>
        <taxon>Metazoa</taxon>
        <taxon>Ecdysozoa</taxon>
        <taxon>Arthropoda</taxon>
        <taxon>Hexapoda</taxon>
        <taxon>Insecta</taxon>
        <taxon>Pterygota</taxon>
        <taxon>Neoptera</taxon>
        <taxon>Endopterygota</taxon>
        <taxon>Diptera</taxon>
        <taxon>Brachycera</taxon>
        <taxon>Muscomorpha</taxon>
        <taxon>Hippoboscoidea</taxon>
        <taxon>Glossinidae</taxon>
        <taxon>Glossina</taxon>
    </lineage>
</organism>
<dbReference type="EnsemblMetazoa" id="GPPI044009-RA">
    <property type="protein sequence ID" value="GPPI044009-PA"/>
    <property type="gene ID" value="GPPI044009"/>
</dbReference>
<dbReference type="EMBL" id="JXJN01022486">
    <property type="status" value="NOT_ANNOTATED_CDS"/>
    <property type="molecule type" value="Genomic_DNA"/>
</dbReference>
<evidence type="ECO:0000313" key="3">
    <source>
        <dbReference type="Proteomes" id="UP000092460"/>
    </source>
</evidence>
<dbReference type="VEuPathDB" id="VectorBase:GPPI044009"/>
<feature type="transmembrane region" description="Helical" evidence="1">
    <location>
        <begin position="38"/>
        <end position="63"/>
    </location>
</feature>
<name>A0A1B0BY57_9MUSC</name>
<accession>A0A1B0BY57</accession>
<keyword evidence="1" id="KW-0472">Membrane</keyword>
<sequence length="157" mass="17290">MHLPRFCNCTDDDGDGIHCTNTSDEIAKYPRASCTGMAAIAIAAPIAAAANTLMMMLSLLTVTTRAMTTIVADDILVAFVMPVVFTQFLFLLWLISSLHVKEVQALQHTIFWSFPLAKVLLNEACNAHRTDVAPSTNISVQLNTNLAQHERIKIIYK</sequence>
<reference evidence="3" key="1">
    <citation type="submission" date="2015-01" db="EMBL/GenBank/DDBJ databases">
        <authorList>
            <person name="Aksoy S."/>
            <person name="Warren W."/>
            <person name="Wilson R.K."/>
        </authorList>
    </citation>
    <scope>NUCLEOTIDE SEQUENCE [LARGE SCALE GENOMIC DNA]</scope>
    <source>
        <strain evidence="3">IAEA</strain>
    </source>
</reference>
<dbReference type="AlphaFoldDB" id="A0A1B0BY57"/>
<keyword evidence="3" id="KW-1185">Reference proteome</keyword>
<evidence type="ECO:0000256" key="1">
    <source>
        <dbReference type="SAM" id="Phobius"/>
    </source>
</evidence>
<keyword evidence="1" id="KW-0812">Transmembrane</keyword>
<dbReference type="Proteomes" id="UP000092460">
    <property type="component" value="Unassembled WGS sequence"/>
</dbReference>
<proteinExistence type="predicted"/>
<protein>
    <submittedName>
        <fullName evidence="2">Uncharacterized protein</fullName>
    </submittedName>
</protein>
<evidence type="ECO:0000313" key="2">
    <source>
        <dbReference type="EnsemblMetazoa" id="GPPI044009-PA"/>
    </source>
</evidence>
<reference evidence="2" key="2">
    <citation type="submission" date="2020-05" db="UniProtKB">
        <authorList>
            <consortium name="EnsemblMetazoa"/>
        </authorList>
    </citation>
    <scope>IDENTIFICATION</scope>
    <source>
        <strain evidence="2">IAEA</strain>
    </source>
</reference>